<organism evidence="1 2">
    <name type="scientific">Ciona intestinalis</name>
    <name type="common">Transparent sea squirt</name>
    <name type="synonym">Ascidia intestinalis</name>
    <dbReference type="NCBI Taxonomy" id="7719"/>
    <lineage>
        <taxon>Eukaryota</taxon>
        <taxon>Metazoa</taxon>
        <taxon>Chordata</taxon>
        <taxon>Tunicata</taxon>
        <taxon>Ascidiacea</taxon>
        <taxon>Phlebobranchia</taxon>
        <taxon>Cionidae</taxon>
        <taxon>Ciona</taxon>
    </lineage>
</organism>
<dbReference type="Ensembl" id="ENSCINT00000020376.3">
    <property type="protein sequence ID" value="ENSCINP00000020376.3"/>
    <property type="gene ID" value="ENSCING00000014913.2"/>
</dbReference>
<dbReference type="STRING" id="7719.ENSCINP00000020376"/>
<proteinExistence type="predicted"/>
<dbReference type="HOGENOM" id="CLU_067254_2_0_1"/>
<dbReference type="GO" id="GO:0042795">
    <property type="term" value="P:snRNA transcription by RNA polymerase II"/>
    <property type="evidence" value="ECO:0000318"/>
    <property type="project" value="GO_Central"/>
</dbReference>
<evidence type="ECO:0000313" key="2">
    <source>
        <dbReference type="Proteomes" id="UP000008144"/>
    </source>
</evidence>
<dbReference type="GO" id="GO:0043565">
    <property type="term" value="F:sequence-specific DNA binding"/>
    <property type="evidence" value="ECO:0000318"/>
    <property type="project" value="GO_Central"/>
</dbReference>
<dbReference type="Proteomes" id="UP000008144">
    <property type="component" value="Unassembled WGS sequence"/>
</dbReference>
<name>F6QY65_CIOIN</name>
<accession>F6QY65</accession>
<dbReference type="InParanoid" id="F6QY65"/>
<dbReference type="OMA" id="LWREANF"/>
<dbReference type="InterPro" id="IPR019188">
    <property type="entry name" value="SNAPC1"/>
</dbReference>
<dbReference type="Pfam" id="PF09808">
    <property type="entry name" value="SNAPC1"/>
    <property type="match status" value="1"/>
</dbReference>
<dbReference type="GeneTree" id="ENSGT00390000018691"/>
<protein>
    <recommendedName>
        <fullName evidence="3">snRNA-activating protein complex subunit 1</fullName>
    </recommendedName>
</protein>
<keyword evidence="2" id="KW-1185">Reference proteome</keyword>
<dbReference type="GO" id="GO:0019185">
    <property type="term" value="C:snRNA-activating protein complex"/>
    <property type="evidence" value="ECO:0000318"/>
    <property type="project" value="GO_Central"/>
</dbReference>
<reference evidence="1" key="3">
    <citation type="submission" date="2025-09" db="UniProtKB">
        <authorList>
            <consortium name="Ensembl"/>
        </authorList>
    </citation>
    <scope>IDENTIFICATION</scope>
</reference>
<sequence length="216" mass="25534">MKLQKKRVPRRFLYPATGMLSDVETLLQKFVDTKSIRFEEFSRLWREANFTLIHAGREGMREKREFLDESFKIILKFVLPPYSLQVRVGAVYTMYSLYLTQKHEPKLKVRMPLSCWKDFVELHQEVTSHKHLDADYVMMTMVKKYQMFEFVAYPSPLSMEDLYNQDSEEDLLTESTSNSAAEFTLLSRLLDEDSIGQLTAVHDKYHQLKCQLNALR</sequence>
<evidence type="ECO:0008006" key="3">
    <source>
        <dbReference type="Google" id="ProtNLM"/>
    </source>
</evidence>
<dbReference type="PANTHER" id="PTHR15131">
    <property type="entry name" value="SMALL NUCLEAR RNA ACTIVATING COMPLEX, POLYPEPTIDE 1"/>
    <property type="match status" value="1"/>
</dbReference>
<dbReference type="PANTHER" id="PTHR15131:SF3">
    <property type="entry name" value="SNRNA-ACTIVATING PROTEIN COMPLEX SUBUNIT 1"/>
    <property type="match status" value="1"/>
</dbReference>
<dbReference type="GO" id="GO:0042796">
    <property type="term" value="P:snRNA transcription by RNA polymerase III"/>
    <property type="evidence" value="ECO:0000318"/>
    <property type="project" value="GO_Central"/>
</dbReference>
<reference evidence="2" key="1">
    <citation type="journal article" date="2002" name="Science">
        <title>The draft genome of Ciona intestinalis: insights into chordate and vertebrate origins.</title>
        <authorList>
            <person name="Dehal P."/>
            <person name="Satou Y."/>
            <person name="Campbell R.K."/>
            <person name="Chapman J."/>
            <person name="Degnan B."/>
            <person name="De Tomaso A."/>
            <person name="Davidson B."/>
            <person name="Di Gregorio A."/>
            <person name="Gelpke M."/>
            <person name="Goodstein D.M."/>
            <person name="Harafuji N."/>
            <person name="Hastings K.E."/>
            <person name="Ho I."/>
            <person name="Hotta K."/>
            <person name="Huang W."/>
            <person name="Kawashima T."/>
            <person name="Lemaire P."/>
            <person name="Martinez D."/>
            <person name="Meinertzhagen I.A."/>
            <person name="Necula S."/>
            <person name="Nonaka M."/>
            <person name="Putnam N."/>
            <person name="Rash S."/>
            <person name="Saiga H."/>
            <person name="Satake M."/>
            <person name="Terry A."/>
            <person name="Yamada L."/>
            <person name="Wang H.G."/>
            <person name="Awazu S."/>
            <person name="Azumi K."/>
            <person name="Boore J."/>
            <person name="Branno M."/>
            <person name="Chin-Bow S."/>
            <person name="DeSantis R."/>
            <person name="Doyle S."/>
            <person name="Francino P."/>
            <person name="Keys D.N."/>
            <person name="Haga S."/>
            <person name="Hayashi H."/>
            <person name="Hino K."/>
            <person name="Imai K.S."/>
            <person name="Inaba K."/>
            <person name="Kano S."/>
            <person name="Kobayashi K."/>
            <person name="Kobayashi M."/>
            <person name="Lee B.I."/>
            <person name="Makabe K.W."/>
            <person name="Manohar C."/>
            <person name="Matassi G."/>
            <person name="Medina M."/>
            <person name="Mochizuki Y."/>
            <person name="Mount S."/>
            <person name="Morishita T."/>
            <person name="Miura S."/>
            <person name="Nakayama A."/>
            <person name="Nishizaka S."/>
            <person name="Nomoto H."/>
            <person name="Ohta F."/>
            <person name="Oishi K."/>
            <person name="Rigoutsos I."/>
            <person name="Sano M."/>
            <person name="Sasaki A."/>
            <person name="Sasakura Y."/>
            <person name="Shoguchi E."/>
            <person name="Shin-i T."/>
            <person name="Spagnuolo A."/>
            <person name="Stainier D."/>
            <person name="Suzuki M.M."/>
            <person name="Tassy O."/>
            <person name="Takatori N."/>
            <person name="Tokuoka M."/>
            <person name="Yagi K."/>
            <person name="Yoshizaki F."/>
            <person name="Wada S."/>
            <person name="Zhang C."/>
            <person name="Hyatt P.D."/>
            <person name="Larimer F."/>
            <person name="Detter C."/>
            <person name="Doggett N."/>
            <person name="Glavina T."/>
            <person name="Hawkins T."/>
            <person name="Richardson P."/>
            <person name="Lucas S."/>
            <person name="Kohara Y."/>
            <person name="Levine M."/>
            <person name="Satoh N."/>
            <person name="Rokhsar D.S."/>
        </authorList>
    </citation>
    <scope>NUCLEOTIDE SEQUENCE [LARGE SCALE GENOMIC DNA]</scope>
</reference>
<evidence type="ECO:0000313" key="1">
    <source>
        <dbReference type="Ensembl" id="ENSCINP00000020376.3"/>
    </source>
</evidence>
<reference evidence="1" key="2">
    <citation type="submission" date="2025-08" db="UniProtKB">
        <authorList>
            <consortium name="Ensembl"/>
        </authorList>
    </citation>
    <scope>IDENTIFICATION</scope>
</reference>
<dbReference type="AlphaFoldDB" id="F6QY65"/>